<reference evidence="2" key="2">
    <citation type="submission" date="2020-09" db="EMBL/GenBank/DDBJ databases">
        <authorList>
            <person name="Sun Q."/>
            <person name="Ohkuma M."/>
        </authorList>
    </citation>
    <scope>NUCLEOTIDE SEQUENCE</scope>
    <source>
        <strain evidence="2">JCM 4956</strain>
    </source>
</reference>
<gene>
    <name evidence="2" type="ORF">GCM10010515_39020</name>
</gene>
<sequence length="86" mass="9154">MQMQFDSRPGREHREVGLQRDVAESDAADLHRGLLFGGSEGEWVSTGRAASAAPRALPWLLAGSGGPPRHLAVPPDRPDIPGYALA</sequence>
<dbReference type="AlphaFoldDB" id="A0A918KNH3"/>
<evidence type="ECO:0000313" key="3">
    <source>
        <dbReference type="Proteomes" id="UP000645555"/>
    </source>
</evidence>
<reference evidence="2" key="1">
    <citation type="journal article" date="2014" name="Int. J. Syst. Evol. Microbiol.">
        <title>Complete genome sequence of Corynebacterium casei LMG S-19264T (=DSM 44701T), isolated from a smear-ripened cheese.</title>
        <authorList>
            <consortium name="US DOE Joint Genome Institute (JGI-PGF)"/>
            <person name="Walter F."/>
            <person name="Albersmeier A."/>
            <person name="Kalinowski J."/>
            <person name="Ruckert C."/>
        </authorList>
    </citation>
    <scope>NUCLEOTIDE SEQUENCE</scope>
    <source>
        <strain evidence="2">JCM 4956</strain>
    </source>
</reference>
<keyword evidence="3" id="KW-1185">Reference proteome</keyword>
<feature type="region of interest" description="Disordered" evidence="1">
    <location>
        <begin position="63"/>
        <end position="86"/>
    </location>
</feature>
<proteinExistence type="predicted"/>
<organism evidence="2 3">
    <name type="scientific">Streptomyces fructofermentans</name>
    <dbReference type="NCBI Taxonomy" id="152141"/>
    <lineage>
        <taxon>Bacteria</taxon>
        <taxon>Bacillati</taxon>
        <taxon>Actinomycetota</taxon>
        <taxon>Actinomycetes</taxon>
        <taxon>Kitasatosporales</taxon>
        <taxon>Streptomycetaceae</taxon>
        <taxon>Streptomyces</taxon>
    </lineage>
</organism>
<protein>
    <submittedName>
        <fullName evidence="2">Uncharacterized protein</fullName>
    </submittedName>
</protein>
<feature type="compositionally biased region" description="Basic and acidic residues" evidence="1">
    <location>
        <begin position="8"/>
        <end position="23"/>
    </location>
</feature>
<dbReference type="EMBL" id="BMWD01000013">
    <property type="protein sequence ID" value="GGX67685.1"/>
    <property type="molecule type" value="Genomic_DNA"/>
</dbReference>
<evidence type="ECO:0000256" key="1">
    <source>
        <dbReference type="SAM" id="MobiDB-lite"/>
    </source>
</evidence>
<comment type="caution">
    <text evidence="2">The sequence shown here is derived from an EMBL/GenBank/DDBJ whole genome shotgun (WGS) entry which is preliminary data.</text>
</comment>
<feature type="region of interest" description="Disordered" evidence="1">
    <location>
        <begin position="1"/>
        <end position="23"/>
    </location>
</feature>
<name>A0A918KNH3_9ACTN</name>
<evidence type="ECO:0000313" key="2">
    <source>
        <dbReference type="EMBL" id="GGX67685.1"/>
    </source>
</evidence>
<dbReference type="Proteomes" id="UP000645555">
    <property type="component" value="Unassembled WGS sequence"/>
</dbReference>
<accession>A0A918KNH3</accession>